<dbReference type="Pfam" id="PF00248">
    <property type="entry name" value="Aldo_ket_red"/>
    <property type="match status" value="1"/>
</dbReference>
<dbReference type="PANTHER" id="PTHR43312:SF1">
    <property type="entry name" value="NADP-DEPENDENT OXIDOREDUCTASE DOMAIN-CONTAINING PROTEIN"/>
    <property type="match status" value="1"/>
</dbReference>
<dbReference type="InterPro" id="IPR053135">
    <property type="entry name" value="AKR2_Oxidoreductase"/>
</dbReference>
<dbReference type="RefSeq" id="WP_258862369.1">
    <property type="nucleotide sequence ID" value="NZ_UGYW01000002.1"/>
</dbReference>
<dbReference type="InterPro" id="IPR036812">
    <property type="entry name" value="NAD(P)_OxRdtase_dom_sf"/>
</dbReference>
<dbReference type="EMBL" id="UGYW01000002">
    <property type="protein sequence ID" value="SUJ24719.1"/>
    <property type="molecule type" value="Genomic_DNA"/>
</dbReference>
<dbReference type="EC" id="1.1.1.-" evidence="2"/>
<dbReference type="SUPFAM" id="SSF51430">
    <property type="entry name" value="NAD(P)-linked oxidoreductase"/>
    <property type="match status" value="1"/>
</dbReference>
<gene>
    <name evidence="2" type="primary">iolS_1</name>
    <name evidence="2" type="ORF">NCTC11388_03684</name>
</gene>
<evidence type="ECO:0000313" key="2">
    <source>
        <dbReference type="EMBL" id="SUJ24719.1"/>
    </source>
</evidence>
<dbReference type="PANTHER" id="PTHR43312">
    <property type="entry name" value="D-THREO-ALDOSE 1-DEHYDROGENASE"/>
    <property type="match status" value="1"/>
</dbReference>
<evidence type="ECO:0000259" key="1">
    <source>
        <dbReference type="Pfam" id="PF00248"/>
    </source>
</evidence>
<dbReference type="GO" id="GO:0016491">
    <property type="term" value="F:oxidoreductase activity"/>
    <property type="evidence" value="ECO:0007669"/>
    <property type="project" value="UniProtKB-KW"/>
</dbReference>
<feature type="domain" description="NADP-dependent oxidoreductase" evidence="1">
    <location>
        <begin position="17"/>
        <end position="278"/>
    </location>
</feature>
<name>A0A380CN54_SPHSI</name>
<protein>
    <submittedName>
        <fullName evidence="2">Putative oxidoreductase</fullName>
        <ecNumber evidence="2">1.1.1.-</ecNumber>
    </submittedName>
</protein>
<evidence type="ECO:0000313" key="3">
    <source>
        <dbReference type="Proteomes" id="UP000254893"/>
    </source>
</evidence>
<dbReference type="CDD" id="cd19086">
    <property type="entry name" value="AKR_AKR11C1"/>
    <property type="match status" value="1"/>
</dbReference>
<sequence length="302" mass="34039">MMIKNKLGKSDLQVSAIGFGCMSIRKSLTFSGVDLIMQAYEGGVNYFDTADLYDHGWNEEFVGKAVSSFRQDILLATKVGNQWRADGSGWDWKASKPYIIKTVETSLSRLNTDYIDLYQLHGGTIDDPVDEIIEAFEQLVAEGKIRYYGLSSIRPNVIREYAERSNISSVMMQYNLLDHRPEETVLDELLKKNISVVTRGTIAKGLLINKTAEAYLQFTAGEVQHAARHIAKIAEEKQVSPLSIAMGYVLQHPAVASAIMGIRTKAQLNEILEASENLDSLSVQDRTRLRQEIRPFLYMEHR</sequence>
<dbReference type="Gene3D" id="3.20.20.100">
    <property type="entry name" value="NADP-dependent oxidoreductase domain"/>
    <property type="match status" value="1"/>
</dbReference>
<dbReference type="InterPro" id="IPR023210">
    <property type="entry name" value="NADP_OxRdtase_dom"/>
</dbReference>
<proteinExistence type="predicted"/>
<dbReference type="Proteomes" id="UP000254893">
    <property type="component" value="Unassembled WGS sequence"/>
</dbReference>
<organism evidence="2 3">
    <name type="scientific">Sphingobacterium spiritivorum</name>
    <name type="common">Flavobacterium spiritivorum</name>
    <dbReference type="NCBI Taxonomy" id="258"/>
    <lineage>
        <taxon>Bacteria</taxon>
        <taxon>Pseudomonadati</taxon>
        <taxon>Bacteroidota</taxon>
        <taxon>Sphingobacteriia</taxon>
        <taxon>Sphingobacteriales</taxon>
        <taxon>Sphingobacteriaceae</taxon>
        <taxon>Sphingobacterium</taxon>
    </lineage>
</organism>
<accession>A0A380CN54</accession>
<dbReference type="AlphaFoldDB" id="A0A380CN54"/>
<reference evidence="2 3" key="1">
    <citation type="submission" date="2018-06" db="EMBL/GenBank/DDBJ databases">
        <authorList>
            <consortium name="Pathogen Informatics"/>
            <person name="Doyle S."/>
        </authorList>
    </citation>
    <scope>NUCLEOTIDE SEQUENCE [LARGE SCALE GENOMIC DNA]</scope>
    <source>
        <strain evidence="2 3">NCTC11388</strain>
    </source>
</reference>
<keyword evidence="2" id="KW-0560">Oxidoreductase</keyword>